<organism evidence="1 2">
    <name type="scientific">Brachionus plicatilis</name>
    <name type="common">Marine rotifer</name>
    <name type="synonym">Brachionus muelleri</name>
    <dbReference type="NCBI Taxonomy" id="10195"/>
    <lineage>
        <taxon>Eukaryota</taxon>
        <taxon>Metazoa</taxon>
        <taxon>Spiralia</taxon>
        <taxon>Gnathifera</taxon>
        <taxon>Rotifera</taxon>
        <taxon>Eurotatoria</taxon>
        <taxon>Monogononta</taxon>
        <taxon>Pseudotrocha</taxon>
        <taxon>Ploima</taxon>
        <taxon>Brachionidae</taxon>
        <taxon>Brachionus</taxon>
    </lineage>
</organism>
<accession>A0A3M7QIS5</accession>
<gene>
    <name evidence="1" type="ORF">BpHYR1_043322</name>
</gene>
<dbReference type="AlphaFoldDB" id="A0A3M7QIS5"/>
<evidence type="ECO:0000313" key="2">
    <source>
        <dbReference type="Proteomes" id="UP000276133"/>
    </source>
</evidence>
<comment type="caution">
    <text evidence="1">The sequence shown here is derived from an EMBL/GenBank/DDBJ whole genome shotgun (WGS) entry which is preliminary data.</text>
</comment>
<sequence length="97" mass="11525">MIRFHLINKLDSRALIKSTIWKVSIERIPLTRKNSLSVILTGITESLTLRYIKQNNRLNKHFFQFDSLSVHSTNFGLWLVFTLDKKELVYFDKLEIK</sequence>
<proteinExistence type="predicted"/>
<name>A0A3M7QIS5_BRAPC</name>
<keyword evidence="2" id="KW-1185">Reference proteome</keyword>
<protein>
    <submittedName>
        <fullName evidence="1">Uncharacterized protein</fullName>
    </submittedName>
</protein>
<evidence type="ECO:0000313" key="1">
    <source>
        <dbReference type="EMBL" id="RNA10911.1"/>
    </source>
</evidence>
<dbReference type="Proteomes" id="UP000276133">
    <property type="component" value="Unassembled WGS sequence"/>
</dbReference>
<dbReference type="EMBL" id="REGN01006095">
    <property type="protein sequence ID" value="RNA10911.1"/>
    <property type="molecule type" value="Genomic_DNA"/>
</dbReference>
<reference evidence="1 2" key="1">
    <citation type="journal article" date="2018" name="Sci. Rep.">
        <title>Genomic signatures of local adaptation to the degree of environmental predictability in rotifers.</title>
        <authorList>
            <person name="Franch-Gras L."/>
            <person name="Hahn C."/>
            <person name="Garcia-Roger E.M."/>
            <person name="Carmona M.J."/>
            <person name="Serra M."/>
            <person name="Gomez A."/>
        </authorList>
    </citation>
    <scope>NUCLEOTIDE SEQUENCE [LARGE SCALE GENOMIC DNA]</scope>
    <source>
        <strain evidence="1">HYR1</strain>
    </source>
</reference>